<keyword evidence="7 15" id="KW-0418">Kinase</keyword>
<dbReference type="OrthoDB" id="9786919at2"/>
<evidence type="ECO:0000256" key="4">
    <source>
        <dbReference type="ARBA" id="ARBA00022553"/>
    </source>
</evidence>
<dbReference type="SUPFAM" id="SSF47384">
    <property type="entry name" value="Homodimeric domain of signal transducing histidine kinase"/>
    <property type="match status" value="1"/>
</dbReference>
<keyword evidence="9" id="KW-0902">Two-component regulatory system</keyword>
<keyword evidence="8 12" id="KW-1133">Transmembrane helix</keyword>
<evidence type="ECO:0000256" key="11">
    <source>
        <dbReference type="SAM" id="MobiDB-lite"/>
    </source>
</evidence>
<accession>A0A3N0CAV3</accession>
<dbReference type="InterPro" id="IPR004358">
    <property type="entry name" value="Sig_transdc_His_kin-like_C"/>
</dbReference>
<evidence type="ECO:0000256" key="2">
    <source>
        <dbReference type="ARBA" id="ARBA00004236"/>
    </source>
</evidence>
<keyword evidence="4" id="KW-0597">Phosphoprotein</keyword>
<dbReference type="CDD" id="cd00075">
    <property type="entry name" value="HATPase"/>
    <property type="match status" value="1"/>
</dbReference>
<dbReference type="PANTHER" id="PTHR45436">
    <property type="entry name" value="SENSOR HISTIDINE KINASE YKOH"/>
    <property type="match status" value="1"/>
</dbReference>
<reference evidence="15 16" key="1">
    <citation type="submission" date="2018-11" db="EMBL/GenBank/DDBJ databases">
        <authorList>
            <person name="Li F."/>
        </authorList>
    </citation>
    <scope>NUCLEOTIDE SEQUENCE [LARGE SCALE GENOMIC DNA]</scope>
    <source>
        <strain evidence="15 16">Gsoil 097</strain>
    </source>
</reference>
<evidence type="ECO:0000256" key="5">
    <source>
        <dbReference type="ARBA" id="ARBA00022679"/>
    </source>
</evidence>
<evidence type="ECO:0000256" key="3">
    <source>
        <dbReference type="ARBA" id="ARBA00012438"/>
    </source>
</evidence>
<gene>
    <name evidence="15" type="ORF">EFK50_20025</name>
</gene>
<evidence type="ECO:0000256" key="9">
    <source>
        <dbReference type="ARBA" id="ARBA00023012"/>
    </source>
</evidence>
<feature type="transmembrane region" description="Helical" evidence="12">
    <location>
        <begin position="32"/>
        <end position="54"/>
    </location>
</feature>
<keyword evidence="10 12" id="KW-0472">Membrane</keyword>
<sequence>MTTTSATTTAAGATMTTEGARPGHALTVRTRITATVAVLGALALSVAGVLVYLLESGRIDERVNDRITQEVAELRVFEETSVDPDTGRRISDADRLIEVFLTRNVPDEDELLVHYAAGKPAFRSPHEDAEELLAAPAYRQAVAGILERGGNVEVDISGLGEVWVTTVPVVDTRSSGSMAIVHFLDSDRAELSSTMRTYAVVAGIALILMIAVAAVYSGRLLAPLRVLRSTAQEINATDLSRRIPVRGQDDIAALTSTVNAMLDRLEAGFATQREFLDDAGHELKTPLTILRGHLELLDPADAAEVDETRVLLLDEVDRMSRLVEDLILLAKSERPDFLAPAPTDVATLLESVRAKASALGDRDWVTETDAAGEAVVDEQRITQAVLQLAANAVKHSEDGSRIVLGAWVRGNELQLWVRDRGAGVPELDRQRVFERFGRSTGSPDDDGFGLGLSIVRAIAEAHGGRAWVEDAVPGARFVIAVPWVRRDASDAEQTLIIPVPESEDRTWLGS</sequence>
<dbReference type="EMBL" id="RJSE01000009">
    <property type="protein sequence ID" value="RNL60604.1"/>
    <property type="molecule type" value="Genomic_DNA"/>
</dbReference>
<dbReference type="SMART" id="SM00388">
    <property type="entry name" value="HisKA"/>
    <property type="match status" value="1"/>
</dbReference>
<dbReference type="SMART" id="SM00304">
    <property type="entry name" value="HAMP"/>
    <property type="match status" value="1"/>
</dbReference>
<evidence type="ECO:0000259" key="14">
    <source>
        <dbReference type="PROSITE" id="PS50885"/>
    </source>
</evidence>
<dbReference type="InterPro" id="IPR005467">
    <property type="entry name" value="His_kinase_dom"/>
</dbReference>
<dbReference type="SUPFAM" id="SSF55874">
    <property type="entry name" value="ATPase domain of HSP90 chaperone/DNA topoisomerase II/histidine kinase"/>
    <property type="match status" value="1"/>
</dbReference>
<evidence type="ECO:0000313" key="16">
    <source>
        <dbReference type="Proteomes" id="UP000267128"/>
    </source>
</evidence>
<dbReference type="CDD" id="cd06225">
    <property type="entry name" value="HAMP"/>
    <property type="match status" value="1"/>
</dbReference>
<evidence type="ECO:0000256" key="6">
    <source>
        <dbReference type="ARBA" id="ARBA00022692"/>
    </source>
</evidence>
<dbReference type="PRINTS" id="PR00344">
    <property type="entry name" value="BCTRLSENSOR"/>
</dbReference>
<dbReference type="SUPFAM" id="SSF158472">
    <property type="entry name" value="HAMP domain-like"/>
    <property type="match status" value="1"/>
</dbReference>
<dbReference type="Pfam" id="PF00672">
    <property type="entry name" value="HAMP"/>
    <property type="match status" value="1"/>
</dbReference>
<comment type="catalytic activity">
    <reaction evidence="1">
        <text>ATP + protein L-histidine = ADP + protein N-phospho-L-histidine.</text>
        <dbReference type="EC" id="2.7.13.3"/>
    </reaction>
</comment>
<feature type="domain" description="Histidine kinase" evidence="13">
    <location>
        <begin position="278"/>
        <end position="485"/>
    </location>
</feature>
<keyword evidence="16" id="KW-1185">Reference proteome</keyword>
<comment type="caution">
    <text evidence="15">The sequence shown here is derived from an EMBL/GenBank/DDBJ whole genome shotgun (WGS) entry which is preliminary data.</text>
</comment>
<evidence type="ECO:0000256" key="12">
    <source>
        <dbReference type="SAM" id="Phobius"/>
    </source>
</evidence>
<comment type="subcellular location">
    <subcellularLocation>
        <location evidence="2">Cell membrane</location>
    </subcellularLocation>
</comment>
<dbReference type="InterPro" id="IPR003594">
    <property type="entry name" value="HATPase_dom"/>
</dbReference>
<feature type="transmembrane region" description="Helical" evidence="12">
    <location>
        <begin position="198"/>
        <end position="218"/>
    </location>
</feature>
<organism evidence="15 16">
    <name type="scientific">Nocardioides marmoriginsengisoli</name>
    <dbReference type="NCBI Taxonomy" id="661483"/>
    <lineage>
        <taxon>Bacteria</taxon>
        <taxon>Bacillati</taxon>
        <taxon>Actinomycetota</taxon>
        <taxon>Actinomycetes</taxon>
        <taxon>Propionibacteriales</taxon>
        <taxon>Nocardioidaceae</taxon>
        <taxon>Nocardioides</taxon>
    </lineage>
</organism>
<dbReference type="Gene3D" id="1.10.287.130">
    <property type="match status" value="1"/>
</dbReference>
<dbReference type="Gene3D" id="3.30.565.10">
    <property type="entry name" value="Histidine kinase-like ATPase, C-terminal domain"/>
    <property type="match status" value="1"/>
</dbReference>
<dbReference type="Gene3D" id="6.10.340.10">
    <property type="match status" value="1"/>
</dbReference>
<dbReference type="EC" id="2.7.13.3" evidence="3"/>
<dbReference type="Pfam" id="PF02518">
    <property type="entry name" value="HATPase_c"/>
    <property type="match status" value="1"/>
</dbReference>
<name>A0A3N0CAV3_9ACTN</name>
<dbReference type="Proteomes" id="UP000267128">
    <property type="component" value="Unassembled WGS sequence"/>
</dbReference>
<dbReference type="InterPro" id="IPR003660">
    <property type="entry name" value="HAMP_dom"/>
</dbReference>
<feature type="region of interest" description="Disordered" evidence="11">
    <location>
        <begin position="1"/>
        <end position="22"/>
    </location>
</feature>
<dbReference type="CDD" id="cd00082">
    <property type="entry name" value="HisKA"/>
    <property type="match status" value="1"/>
</dbReference>
<dbReference type="RefSeq" id="WP_123229356.1">
    <property type="nucleotide sequence ID" value="NZ_RJSE01000009.1"/>
</dbReference>
<dbReference type="InterPro" id="IPR050428">
    <property type="entry name" value="TCS_sensor_his_kinase"/>
</dbReference>
<dbReference type="PROSITE" id="PS50885">
    <property type="entry name" value="HAMP"/>
    <property type="match status" value="1"/>
</dbReference>
<dbReference type="InterPro" id="IPR036890">
    <property type="entry name" value="HATPase_C_sf"/>
</dbReference>
<evidence type="ECO:0000256" key="1">
    <source>
        <dbReference type="ARBA" id="ARBA00000085"/>
    </source>
</evidence>
<evidence type="ECO:0000259" key="13">
    <source>
        <dbReference type="PROSITE" id="PS50109"/>
    </source>
</evidence>
<dbReference type="InterPro" id="IPR003661">
    <property type="entry name" value="HisK_dim/P_dom"/>
</dbReference>
<evidence type="ECO:0000256" key="10">
    <source>
        <dbReference type="ARBA" id="ARBA00023136"/>
    </source>
</evidence>
<keyword evidence="6 12" id="KW-0812">Transmembrane</keyword>
<evidence type="ECO:0000256" key="7">
    <source>
        <dbReference type="ARBA" id="ARBA00022777"/>
    </source>
</evidence>
<proteinExistence type="predicted"/>
<dbReference type="InterPro" id="IPR036097">
    <property type="entry name" value="HisK_dim/P_sf"/>
</dbReference>
<dbReference type="PANTHER" id="PTHR45436:SF5">
    <property type="entry name" value="SENSOR HISTIDINE KINASE TRCS"/>
    <property type="match status" value="1"/>
</dbReference>
<evidence type="ECO:0000313" key="15">
    <source>
        <dbReference type="EMBL" id="RNL60604.1"/>
    </source>
</evidence>
<protein>
    <recommendedName>
        <fullName evidence="3">histidine kinase</fullName>
        <ecNumber evidence="3">2.7.13.3</ecNumber>
    </recommendedName>
</protein>
<dbReference type="Pfam" id="PF00512">
    <property type="entry name" value="HisKA"/>
    <property type="match status" value="1"/>
</dbReference>
<feature type="domain" description="HAMP" evidence="14">
    <location>
        <begin position="218"/>
        <end position="270"/>
    </location>
</feature>
<evidence type="ECO:0000256" key="8">
    <source>
        <dbReference type="ARBA" id="ARBA00022989"/>
    </source>
</evidence>
<dbReference type="GO" id="GO:0000155">
    <property type="term" value="F:phosphorelay sensor kinase activity"/>
    <property type="evidence" value="ECO:0007669"/>
    <property type="project" value="InterPro"/>
</dbReference>
<dbReference type="AlphaFoldDB" id="A0A3N0CAV3"/>
<dbReference type="GO" id="GO:0005886">
    <property type="term" value="C:plasma membrane"/>
    <property type="evidence" value="ECO:0007669"/>
    <property type="project" value="UniProtKB-SubCell"/>
</dbReference>
<keyword evidence="5" id="KW-0808">Transferase</keyword>
<dbReference type="SMART" id="SM00387">
    <property type="entry name" value="HATPase_c"/>
    <property type="match status" value="1"/>
</dbReference>
<dbReference type="PROSITE" id="PS50109">
    <property type="entry name" value="HIS_KIN"/>
    <property type="match status" value="1"/>
</dbReference>